<comment type="subcellular location">
    <subcellularLocation>
        <location evidence="1">Cell membrane</location>
        <topology evidence="1">Multi-pass membrane protein</topology>
    </subcellularLocation>
</comment>
<keyword evidence="4 6" id="KW-1133">Transmembrane helix</keyword>
<feature type="domain" description="GGDEF" evidence="7">
    <location>
        <begin position="226"/>
        <end position="359"/>
    </location>
</feature>
<dbReference type="InterPro" id="IPR000160">
    <property type="entry name" value="GGDEF_dom"/>
</dbReference>
<dbReference type="InterPro" id="IPR011620">
    <property type="entry name" value="Sig_transdc_His_kinase_LytS_TM"/>
</dbReference>
<dbReference type="AlphaFoldDB" id="A0A1V4SF18"/>
<dbReference type="OrthoDB" id="9805474at2"/>
<proteinExistence type="predicted"/>
<evidence type="ECO:0000256" key="5">
    <source>
        <dbReference type="ARBA" id="ARBA00023136"/>
    </source>
</evidence>
<evidence type="ECO:0000256" key="2">
    <source>
        <dbReference type="ARBA" id="ARBA00022475"/>
    </source>
</evidence>
<dbReference type="EMBL" id="MZGX01000034">
    <property type="protein sequence ID" value="OPX42116.1"/>
    <property type="molecule type" value="Genomic_DNA"/>
</dbReference>
<feature type="transmembrane region" description="Helical" evidence="6">
    <location>
        <begin position="134"/>
        <end position="152"/>
    </location>
</feature>
<dbReference type="PANTHER" id="PTHR45138">
    <property type="entry name" value="REGULATORY COMPONENTS OF SENSORY TRANSDUCTION SYSTEM"/>
    <property type="match status" value="1"/>
</dbReference>
<feature type="transmembrane region" description="Helical" evidence="6">
    <location>
        <begin position="5"/>
        <end position="23"/>
    </location>
</feature>
<reference evidence="8 9" key="1">
    <citation type="submission" date="2017-03" db="EMBL/GenBank/DDBJ databases">
        <title>Genome sequence of Clostridium hungatei DSM 14427.</title>
        <authorList>
            <person name="Poehlein A."/>
            <person name="Daniel R."/>
        </authorList>
    </citation>
    <scope>NUCLEOTIDE SEQUENCE [LARGE SCALE GENOMIC DNA]</scope>
    <source>
        <strain evidence="8 9">DSM 14427</strain>
    </source>
</reference>
<evidence type="ECO:0000259" key="7">
    <source>
        <dbReference type="PROSITE" id="PS50887"/>
    </source>
</evidence>
<evidence type="ECO:0000256" key="1">
    <source>
        <dbReference type="ARBA" id="ARBA00004651"/>
    </source>
</evidence>
<dbReference type="Pfam" id="PF07694">
    <property type="entry name" value="5TM-5TMR_LYT"/>
    <property type="match status" value="1"/>
</dbReference>
<sequence length="359" mass="40613">MFRDFVINAGMLIAFLSMCYQIFGSTGLNHKLPMQLKFKAGFIFGIMGIILVEFSVKITNNLIIDLRILPILIASIYGGFIPGIFSSLIIAVFRLLRFGFSEAAIFASISILLLPVLTYPLFRKQKPLHKKWIYGLLLSEAFVSIAYAIFITDPMYRVLIIFLFCSVSSLVAFALYHYVGYLEAYTFAFIRYKQEANRDFLTGLNNVRQFDAVYNNVIGAAEISQKKISLFFLDIDFFKKVNDTYGHKEGDNVLRTLGDILRQNCREMDIISRNGGEEFSVILPDCEYTLAADIAERLRSMVQDTPFLLSDGTKINITISIGIASYPDKVSDLNVLKEKADEALYTAKRSGRNRVVSIE</sequence>
<keyword evidence="3 6" id="KW-0812">Transmembrane</keyword>
<feature type="transmembrane region" description="Helical" evidence="6">
    <location>
        <begin position="38"/>
        <end position="56"/>
    </location>
</feature>
<evidence type="ECO:0000256" key="6">
    <source>
        <dbReference type="SAM" id="Phobius"/>
    </source>
</evidence>
<protein>
    <submittedName>
        <fullName evidence="8">Response regulator PleD</fullName>
    </submittedName>
</protein>
<feature type="transmembrane region" description="Helical" evidence="6">
    <location>
        <begin position="68"/>
        <end position="91"/>
    </location>
</feature>
<dbReference type="STRING" id="48256.CLHUN_40210"/>
<dbReference type="GO" id="GO:0071555">
    <property type="term" value="P:cell wall organization"/>
    <property type="evidence" value="ECO:0007669"/>
    <property type="project" value="InterPro"/>
</dbReference>
<dbReference type="GO" id="GO:0000155">
    <property type="term" value="F:phosphorelay sensor kinase activity"/>
    <property type="evidence" value="ECO:0007669"/>
    <property type="project" value="InterPro"/>
</dbReference>
<dbReference type="Pfam" id="PF00990">
    <property type="entry name" value="GGDEF"/>
    <property type="match status" value="1"/>
</dbReference>
<name>A0A1V4SF18_RUMHU</name>
<dbReference type="NCBIfam" id="TIGR00254">
    <property type="entry name" value="GGDEF"/>
    <property type="match status" value="1"/>
</dbReference>
<dbReference type="PANTHER" id="PTHR45138:SF9">
    <property type="entry name" value="DIGUANYLATE CYCLASE DGCM-RELATED"/>
    <property type="match status" value="1"/>
</dbReference>
<organism evidence="8 9">
    <name type="scientific">Ruminiclostridium hungatei</name>
    <name type="common">Clostridium hungatei</name>
    <dbReference type="NCBI Taxonomy" id="48256"/>
    <lineage>
        <taxon>Bacteria</taxon>
        <taxon>Bacillati</taxon>
        <taxon>Bacillota</taxon>
        <taxon>Clostridia</taxon>
        <taxon>Eubacteriales</taxon>
        <taxon>Oscillospiraceae</taxon>
        <taxon>Ruminiclostridium</taxon>
    </lineage>
</organism>
<dbReference type="GO" id="GO:0005886">
    <property type="term" value="C:plasma membrane"/>
    <property type="evidence" value="ECO:0007669"/>
    <property type="project" value="UniProtKB-SubCell"/>
</dbReference>
<dbReference type="CDD" id="cd01949">
    <property type="entry name" value="GGDEF"/>
    <property type="match status" value="1"/>
</dbReference>
<evidence type="ECO:0000256" key="3">
    <source>
        <dbReference type="ARBA" id="ARBA00022692"/>
    </source>
</evidence>
<dbReference type="PROSITE" id="PS50887">
    <property type="entry name" value="GGDEF"/>
    <property type="match status" value="1"/>
</dbReference>
<evidence type="ECO:0000313" key="9">
    <source>
        <dbReference type="Proteomes" id="UP000191554"/>
    </source>
</evidence>
<evidence type="ECO:0000313" key="8">
    <source>
        <dbReference type="EMBL" id="OPX42116.1"/>
    </source>
</evidence>
<feature type="transmembrane region" description="Helical" evidence="6">
    <location>
        <begin position="158"/>
        <end position="179"/>
    </location>
</feature>
<dbReference type="Proteomes" id="UP000191554">
    <property type="component" value="Unassembled WGS sequence"/>
</dbReference>
<dbReference type="GO" id="GO:1902201">
    <property type="term" value="P:negative regulation of bacterial-type flagellum-dependent cell motility"/>
    <property type="evidence" value="ECO:0007669"/>
    <property type="project" value="TreeGrafter"/>
</dbReference>
<gene>
    <name evidence="8" type="primary">pleD</name>
    <name evidence="8" type="ORF">CLHUN_40210</name>
</gene>
<dbReference type="SUPFAM" id="SSF55073">
    <property type="entry name" value="Nucleotide cyclase"/>
    <property type="match status" value="1"/>
</dbReference>
<dbReference type="InterPro" id="IPR029787">
    <property type="entry name" value="Nucleotide_cyclase"/>
</dbReference>
<keyword evidence="9" id="KW-1185">Reference proteome</keyword>
<dbReference type="GO" id="GO:0052621">
    <property type="term" value="F:diguanylate cyclase activity"/>
    <property type="evidence" value="ECO:0007669"/>
    <property type="project" value="TreeGrafter"/>
</dbReference>
<dbReference type="InterPro" id="IPR043128">
    <property type="entry name" value="Rev_trsase/Diguanyl_cyclase"/>
</dbReference>
<accession>A0A1V4SF18</accession>
<dbReference type="SMART" id="SM00267">
    <property type="entry name" value="GGDEF"/>
    <property type="match status" value="1"/>
</dbReference>
<comment type="caution">
    <text evidence="8">The sequence shown here is derived from an EMBL/GenBank/DDBJ whole genome shotgun (WGS) entry which is preliminary data.</text>
</comment>
<dbReference type="FunFam" id="3.30.70.270:FF:000001">
    <property type="entry name" value="Diguanylate cyclase domain protein"/>
    <property type="match status" value="1"/>
</dbReference>
<dbReference type="RefSeq" id="WP_080066481.1">
    <property type="nucleotide sequence ID" value="NZ_MZGX01000034.1"/>
</dbReference>
<dbReference type="Gene3D" id="3.30.70.270">
    <property type="match status" value="1"/>
</dbReference>
<feature type="transmembrane region" description="Helical" evidence="6">
    <location>
        <begin position="103"/>
        <end position="122"/>
    </location>
</feature>
<dbReference type="InterPro" id="IPR050469">
    <property type="entry name" value="Diguanylate_Cyclase"/>
</dbReference>
<evidence type="ECO:0000256" key="4">
    <source>
        <dbReference type="ARBA" id="ARBA00022989"/>
    </source>
</evidence>
<keyword evidence="5 6" id="KW-0472">Membrane</keyword>
<keyword evidence="2" id="KW-1003">Cell membrane</keyword>
<dbReference type="GO" id="GO:0043709">
    <property type="term" value="P:cell adhesion involved in single-species biofilm formation"/>
    <property type="evidence" value="ECO:0007669"/>
    <property type="project" value="TreeGrafter"/>
</dbReference>